<evidence type="ECO:0000256" key="2">
    <source>
        <dbReference type="HAMAP-Rule" id="MF_01074"/>
    </source>
</evidence>
<dbReference type="OrthoDB" id="9765625at2"/>
<keyword evidence="2" id="KW-0456">Lyase</keyword>
<dbReference type="GO" id="GO:0016829">
    <property type="term" value="F:lyase activity"/>
    <property type="evidence" value="ECO:0007669"/>
    <property type="project" value="UniProtKB-UniRule"/>
</dbReference>
<dbReference type="AlphaFoldDB" id="A0A401YEA0"/>
<evidence type="ECO:0000256" key="1">
    <source>
        <dbReference type="ARBA" id="ARBA00022596"/>
    </source>
</evidence>
<reference evidence="3 4" key="1">
    <citation type="submission" date="2018-12" db="EMBL/GenBank/DDBJ databases">
        <title>Draft genome sequence of Embleya hyalina NBRC 13850T.</title>
        <authorList>
            <person name="Komaki H."/>
            <person name="Hosoyama A."/>
            <person name="Kimura A."/>
            <person name="Ichikawa N."/>
            <person name="Tamura T."/>
        </authorList>
    </citation>
    <scope>NUCLEOTIDE SEQUENCE [LARGE SCALE GENOMIC DNA]</scope>
    <source>
        <strain evidence="3 4">NBRC 13850</strain>
    </source>
</reference>
<dbReference type="EMBL" id="BIFH01000013">
    <property type="protein sequence ID" value="GCD92926.1"/>
    <property type="molecule type" value="Genomic_DNA"/>
</dbReference>
<comment type="function">
    <text evidence="2">Involved in the biosynthesis of a nickel-pincer cofactor ((SCS)Ni(II) pincer complex). Binds Ni(2+), and functions in nickel delivery to pyridinium-3,5-bisthiocarboxylic acid mononucleotide (P2TMN), to form the mature cofactor. Is thus probably required for the activation of nickel-pincer cofactor-dependent enzymes.</text>
</comment>
<comment type="catalytic activity">
    <reaction evidence="2">
        <text>Ni(II)-pyridinium-3,5-bisthiocarboxylate mononucleotide = pyridinium-3,5-bisthiocarboxylate mononucleotide + Ni(2+)</text>
        <dbReference type="Rhea" id="RHEA:54784"/>
        <dbReference type="ChEBI" id="CHEBI:49786"/>
        <dbReference type="ChEBI" id="CHEBI:137372"/>
        <dbReference type="ChEBI" id="CHEBI:137373"/>
        <dbReference type="EC" id="4.99.1.12"/>
    </reaction>
</comment>
<dbReference type="Pfam" id="PF01969">
    <property type="entry name" value="Ni_insertion"/>
    <property type="match status" value="1"/>
</dbReference>
<dbReference type="EC" id="4.99.1.12" evidence="2"/>
<name>A0A401YEA0_9ACTN</name>
<protein>
    <recommendedName>
        <fullName evidence="2">Pyridinium-3,5-bisthiocarboxylic acid mononucleotide nickel insertion protein</fullName>
        <shortName evidence="2">P2TMN nickel insertion protein</shortName>
        <ecNumber evidence="2">4.99.1.12</ecNumber>
    </recommendedName>
    <alternativeName>
        <fullName evidence="2">Nickel-pincer cofactor biosynthesis protein LarC</fullName>
    </alternativeName>
</protein>
<dbReference type="PANTHER" id="PTHR36566:SF1">
    <property type="entry name" value="PYRIDINIUM-3,5-BISTHIOCARBOXYLIC ACID MONONUCLEOTIDE NICKEL INSERTION PROTEIN"/>
    <property type="match status" value="1"/>
</dbReference>
<dbReference type="Gene3D" id="3.30.70.1380">
    <property type="entry name" value="Transcriptional regulatory protein pf0864 domain like"/>
    <property type="match status" value="1"/>
</dbReference>
<organism evidence="3 4">
    <name type="scientific">Embleya hyalina</name>
    <dbReference type="NCBI Taxonomy" id="516124"/>
    <lineage>
        <taxon>Bacteria</taxon>
        <taxon>Bacillati</taxon>
        <taxon>Actinomycetota</taxon>
        <taxon>Actinomycetes</taxon>
        <taxon>Kitasatosporales</taxon>
        <taxon>Streptomycetaceae</taxon>
        <taxon>Embleya</taxon>
    </lineage>
</organism>
<comment type="similarity">
    <text evidence="2">Belongs to the LarC family.</text>
</comment>
<keyword evidence="1 2" id="KW-0533">Nickel</keyword>
<dbReference type="HAMAP" id="MF_01074">
    <property type="entry name" value="LarC"/>
    <property type="match status" value="1"/>
</dbReference>
<gene>
    <name evidence="2" type="primary">larC</name>
    <name evidence="3" type="ORF">EHYA_00569</name>
</gene>
<dbReference type="RefSeq" id="WP_126635228.1">
    <property type="nucleotide sequence ID" value="NZ_BIFH01000013.1"/>
</dbReference>
<evidence type="ECO:0000313" key="3">
    <source>
        <dbReference type="EMBL" id="GCD92926.1"/>
    </source>
</evidence>
<comment type="caution">
    <text evidence="3">The sequence shown here is derived from an EMBL/GenBank/DDBJ whole genome shotgun (WGS) entry which is preliminary data.</text>
</comment>
<keyword evidence="4" id="KW-1185">Reference proteome</keyword>
<dbReference type="NCBIfam" id="TIGR00299">
    <property type="entry name" value="nickel pincer cofactor biosynthesis protein LarC"/>
    <property type="match status" value="1"/>
</dbReference>
<dbReference type="PANTHER" id="PTHR36566">
    <property type="entry name" value="NICKEL INSERTION PROTEIN-RELATED"/>
    <property type="match status" value="1"/>
</dbReference>
<accession>A0A401YEA0</accession>
<dbReference type="InterPro" id="IPR002822">
    <property type="entry name" value="Ni_insertion"/>
</dbReference>
<proteinExistence type="inferred from homology"/>
<sequence length="408" mass="42715">MRAAWIDASAGVAGDMLLAALVDAGAALNTVRAAVEAVVPGEVRLERTRVTRAGMRATRIDVTPSAHDHAHRTWRDVRRLIERAPLADPVRTSALAAFARLAVAEAHVHGTTTEEVHFHEVGAWDSIADVVGVCAALHDLAVTDLTAGPVALGFGRVATAHGELPVPAPAVAELAAEWQVFAGGEGELATPTGLALLTTLARECSPLPHLRLERTGVGAGSRDTPGRPNVTRVFLGTPVPATTVDAGGEAVVLETNIDDLDPRAWPSVLASLIEAGASDAWLTPILMKKGRPAHTLSVLCPSQGAEPLRDAVFRLTTTLGVRERPVRKTELHRGWTHVDVLGDRLPVKVGHRGGRILQATPEFAPAAELAARLGLPVHVVLAATTTAAHRAALTTGAPTPHTLTPEPA</sequence>
<dbReference type="GO" id="GO:0016151">
    <property type="term" value="F:nickel cation binding"/>
    <property type="evidence" value="ECO:0007669"/>
    <property type="project" value="UniProtKB-UniRule"/>
</dbReference>
<dbReference type="Proteomes" id="UP000286931">
    <property type="component" value="Unassembled WGS sequence"/>
</dbReference>
<dbReference type="GO" id="GO:0051604">
    <property type="term" value="P:protein maturation"/>
    <property type="evidence" value="ECO:0007669"/>
    <property type="project" value="UniProtKB-UniRule"/>
</dbReference>
<evidence type="ECO:0000313" key="4">
    <source>
        <dbReference type="Proteomes" id="UP000286931"/>
    </source>
</evidence>